<dbReference type="SUPFAM" id="SSF53335">
    <property type="entry name" value="S-adenosyl-L-methionine-dependent methyltransferases"/>
    <property type="match status" value="1"/>
</dbReference>
<proteinExistence type="predicted"/>
<dbReference type="Proteomes" id="UP001438707">
    <property type="component" value="Unassembled WGS sequence"/>
</dbReference>
<protein>
    <recommendedName>
        <fullName evidence="4">Methyltransferase FkbM domain-containing protein</fullName>
    </recommendedName>
</protein>
<feature type="chain" id="PRO_5043788740" description="Methyltransferase FkbM domain-containing protein" evidence="1">
    <location>
        <begin position="17"/>
        <end position="342"/>
    </location>
</feature>
<gene>
    <name evidence="2" type="ORF">WJX74_002025</name>
</gene>
<reference evidence="2 3" key="1">
    <citation type="journal article" date="2024" name="Nat. Commun.">
        <title>Phylogenomics reveals the evolutionary origins of lichenization in chlorophyte algae.</title>
        <authorList>
            <person name="Puginier C."/>
            <person name="Libourel C."/>
            <person name="Otte J."/>
            <person name="Skaloud P."/>
            <person name="Haon M."/>
            <person name="Grisel S."/>
            <person name="Petersen M."/>
            <person name="Berrin J.G."/>
            <person name="Delaux P.M."/>
            <person name="Dal Grande F."/>
            <person name="Keller J."/>
        </authorList>
    </citation>
    <scope>NUCLEOTIDE SEQUENCE [LARGE SCALE GENOMIC DNA]</scope>
    <source>
        <strain evidence="2 3">SAG 2145</strain>
    </source>
</reference>
<dbReference type="EMBL" id="JALJOS010000003">
    <property type="protein sequence ID" value="KAK9841218.1"/>
    <property type="molecule type" value="Genomic_DNA"/>
</dbReference>
<accession>A0AAW1S6V1</accession>
<keyword evidence="1" id="KW-0732">Signal</keyword>
<evidence type="ECO:0008006" key="4">
    <source>
        <dbReference type="Google" id="ProtNLM"/>
    </source>
</evidence>
<comment type="caution">
    <text evidence="2">The sequence shown here is derived from an EMBL/GenBank/DDBJ whole genome shotgun (WGS) entry which is preliminary data.</text>
</comment>
<keyword evidence="3" id="KW-1185">Reference proteome</keyword>
<sequence>MAFLGLCIVLAWGGLSQQSKPERAVLRSLLPSALGTDVREVIAQEDNASYSAHYAMQQQESLARRVAADAANSAWFQAQRLSFPKFNPTSQDLIIFDVGFNDGKDTSFYLRMGFHVVGIDANAVLIEEGLVKFKDAIEAGKLALVTAGLEDGTSLGNMTFWRAQMNAQSSFEKEKACQEWWGGCEPIQIPVRQCQGLWAFGKPHYIKIDIEERHYCCVNALRLIRPALRPDFISWEMHEFAKGQPYPMMDAQLVLNLWRLGYSEVKLVDNGGAEEGTFSGSLPADAIDWASQSKAWRSTQDLIEGGLPDARKVLDHSDHYHWWDFHMRRATSDSEHEGGSWK</sequence>
<name>A0AAW1S6V1_9CHLO</name>
<feature type="signal peptide" evidence="1">
    <location>
        <begin position="1"/>
        <end position="16"/>
    </location>
</feature>
<organism evidence="2 3">
    <name type="scientific">Apatococcus lobatus</name>
    <dbReference type="NCBI Taxonomy" id="904363"/>
    <lineage>
        <taxon>Eukaryota</taxon>
        <taxon>Viridiplantae</taxon>
        <taxon>Chlorophyta</taxon>
        <taxon>core chlorophytes</taxon>
        <taxon>Trebouxiophyceae</taxon>
        <taxon>Chlorellales</taxon>
        <taxon>Chlorellaceae</taxon>
        <taxon>Apatococcus</taxon>
    </lineage>
</organism>
<evidence type="ECO:0000313" key="2">
    <source>
        <dbReference type="EMBL" id="KAK9841218.1"/>
    </source>
</evidence>
<dbReference type="Gene3D" id="3.40.50.150">
    <property type="entry name" value="Vaccinia Virus protein VP39"/>
    <property type="match status" value="1"/>
</dbReference>
<evidence type="ECO:0000313" key="3">
    <source>
        <dbReference type="Proteomes" id="UP001438707"/>
    </source>
</evidence>
<dbReference type="AlphaFoldDB" id="A0AAW1S6V1"/>
<dbReference type="InterPro" id="IPR029063">
    <property type="entry name" value="SAM-dependent_MTases_sf"/>
</dbReference>
<evidence type="ECO:0000256" key="1">
    <source>
        <dbReference type="SAM" id="SignalP"/>
    </source>
</evidence>